<keyword evidence="13" id="KW-0812">Transmembrane</keyword>
<dbReference type="Gramene" id="KJB59300">
    <property type="protein sequence ID" value="KJB59300"/>
    <property type="gene ID" value="B456_009G248500"/>
</dbReference>
<dbReference type="EMBL" id="CM001748">
    <property type="protein sequence ID" value="KJB59300.1"/>
    <property type="molecule type" value="Genomic_DNA"/>
</dbReference>
<feature type="transmembrane region" description="Helical" evidence="13">
    <location>
        <begin position="151"/>
        <end position="173"/>
    </location>
</feature>
<feature type="active site" evidence="12">
    <location>
        <position position="183"/>
    </location>
</feature>
<dbReference type="GO" id="GO:0009003">
    <property type="term" value="F:signal peptidase activity"/>
    <property type="evidence" value="ECO:0007669"/>
    <property type="project" value="UniProtKB-EC"/>
</dbReference>
<comment type="subcellular location">
    <subcellularLocation>
        <location evidence="3">Membrane</location>
    </subcellularLocation>
    <subcellularLocation>
        <location evidence="2">Plastid</location>
        <location evidence="2">Chloroplast</location>
    </subcellularLocation>
</comment>
<evidence type="ECO:0000313" key="15">
    <source>
        <dbReference type="EMBL" id="KJB59300.1"/>
    </source>
</evidence>
<dbReference type="FunFam" id="2.10.109.10:FF:000012">
    <property type="entry name" value="Peptidase/ serine-type peptidase"/>
    <property type="match status" value="1"/>
</dbReference>
<evidence type="ECO:0000256" key="1">
    <source>
        <dbReference type="ARBA" id="ARBA00000677"/>
    </source>
</evidence>
<dbReference type="PROSITE" id="PS00761">
    <property type="entry name" value="SPASE_I_3"/>
    <property type="match status" value="1"/>
</dbReference>
<evidence type="ECO:0000256" key="7">
    <source>
        <dbReference type="ARBA" id="ARBA00022640"/>
    </source>
</evidence>
<dbReference type="SUPFAM" id="SSF51306">
    <property type="entry name" value="LexA/Signal peptidase"/>
    <property type="match status" value="1"/>
</dbReference>
<comment type="similarity">
    <text evidence="4">Belongs to the peptidase S26 family.</text>
</comment>
<evidence type="ECO:0000313" key="16">
    <source>
        <dbReference type="Proteomes" id="UP000032304"/>
    </source>
</evidence>
<feature type="active site" evidence="12">
    <location>
        <position position="231"/>
    </location>
</feature>
<dbReference type="Gene3D" id="2.10.109.10">
    <property type="entry name" value="Umud Fragment, subunit A"/>
    <property type="match status" value="1"/>
</dbReference>
<evidence type="ECO:0000256" key="8">
    <source>
        <dbReference type="ARBA" id="ARBA00022670"/>
    </source>
</evidence>
<dbReference type="OMA" id="CALYKSF"/>
<evidence type="ECO:0000256" key="12">
    <source>
        <dbReference type="PIRSR" id="PIRSR600223-1"/>
    </source>
</evidence>
<dbReference type="InterPro" id="IPR036286">
    <property type="entry name" value="LexA/Signal_pep-like_sf"/>
</dbReference>
<dbReference type="STRING" id="29730.A0A0D2UTI1"/>
<keyword evidence="16" id="KW-1185">Reference proteome</keyword>
<evidence type="ECO:0000256" key="6">
    <source>
        <dbReference type="ARBA" id="ARBA00022528"/>
    </source>
</evidence>
<dbReference type="CDD" id="cd06530">
    <property type="entry name" value="S26_SPase_I"/>
    <property type="match status" value="1"/>
</dbReference>
<dbReference type="GO" id="GO:0010027">
    <property type="term" value="P:thylakoid membrane organization"/>
    <property type="evidence" value="ECO:0007669"/>
    <property type="project" value="TreeGrafter"/>
</dbReference>
<name>A0A0D2UTI1_GOSRA</name>
<dbReference type="InterPro" id="IPR019756">
    <property type="entry name" value="Pept_S26A_signal_pept_1_Ser-AS"/>
</dbReference>
<keyword evidence="9" id="KW-0378">Hydrolase</keyword>
<feature type="transmembrane region" description="Helical" evidence="13">
    <location>
        <begin position="109"/>
        <end position="130"/>
    </location>
</feature>
<comment type="catalytic activity">
    <reaction evidence="1">
        <text>Cleavage of hydrophobic, N-terminal signal or leader sequences from secreted and periplasmic proteins.</text>
        <dbReference type="EC" id="3.4.21.89"/>
    </reaction>
</comment>
<dbReference type="PROSITE" id="PS00501">
    <property type="entry name" value="SPASE_I_1"/>
    <property type="match status" value="1"/>
</dbReference>
<keyword evidence="7" id="KW-0934">Plastid</keyword>
<dbReference type="Pfam" id="PF10502">
    <property type="entry name" value="Peptidase_S26"/>
    <property type="match status" value="1"/>
</dbReference>
<keyword evidence="6" id="KW-0150">Chloroplast</keyword>
<dbReference type="PANTHER" id="PTHR43390">
    <property type="entry name" value="SIGNAL PEPTIDASE I"/>
    <property type="match status" value="1"/>
</dbReference>
<reference evidence="15 16" key="1">
    <citation type="journal article" date="2012" name="Nature">
        <title>Repeated polyploidization of Gossypium genomes and the evolution of spinnable cotton fibres.</title>
        <authorList>
            <person name="Paterson A.H."/>
            <person name="Wendel J.F."/>
            <person name="Gundlach H."/>
            <person name="Guo H."/>
            <person name="Jenkins J."/>
            <person name="Jin D."/>
            <person name="Llewellyn D."/>
            <person name="Showmaker K.C."/>
            <person name="Shu S."/>
            <person name="Udall J."/>
            <person name="Yoo M.J."/>
            <person name="Byers R."/>
            <person name="Chen W."/>
            <person name="Doron-Faigenboim A."/>
            <person name="Duke M.V."/>
            <person name="Gong L."/>
            <person name="Grimwood J."/>
            <person name="Grover C."/>
            <person name="Grupp K."/>
            <person name="Hu G."/>
            <person name="Lee T.H."/>
            <person name="Li J."/>
            <person name="Lin L."/>
            <person name="Liu T."/>
            <person name="Marler B.S."/>
            <person name="Page J.T."/>
            <person name="Roberts A.W."/>
            <person name="Romanel E."/>
            <person name="Sanders W.S."/>
            <person name="Szadkowski E."/>
            <person name="Tan X."/>
            <person name="Tang H."/>
            <person name="Xu C."/>
            <person name="Wang J."/>
            <person name="Wang Z."/>
            <person name="Zhang D."/>
            <person name="Zhang L."/>
            <person name="Ashrafi H."/>
            <person name="Bedon F."/>
            <person name="Bowers J.E."/>
            <person name="Brubaker C.L."/>
            <person name="Chee P.W."/>
            <person name="Das S."/>
            <person name="Gingle A.R."/>
            <person name="Haigler C.H."/>
            <person name="Harker D."/>
            <person name="Hoffmann L.V."/>
            <person name="Hovav R."/>
            <person name="Jones D.C."/>
            <person name="Lemke C."/>
            <person name="Mansoor S."/>
            <person name="ur Rahman M."/>
            <person name="Rainville L.N."/>
            <person name="Rambani A."/>
            <person name="Reddy U.K."/>
            <person name="Rong J.K."/>
            <person name="Saranga Y."/>
            <person name="Scheffler B.E."/>
            <person name="Scheffler J.A."/>
            <person name="Stelly D.M."/>
            <person name="Triplett B.A."/>
            <person name="Van Deynze A."/>
            <person name="Vaslin M.F."/>
            <person name="Waghmare V.N."/>
            <person name="Walford S.A."/>
            <person name="Wright R.J."/>
            <person name="Zaki E.A."/>
            <person name="Zhang T."/>
            <person name="Dennis E.S."/>
            <person name="Mayer K.F."/>
            <person name="Peterson D.G."/>
            <person name="Rokhsar D.S."/>
            <person name="Wang X."/>
            <person name="Schmutz J."/>
        </authorList>
    </citation>
    <scope>NUCLEOTIDE SEQUENCE [LARGE SCALE GENOMIC DNA]</scope>
</reference>
<dbReference type="PRINTS" id="PR00727">
    <property type="entry name" value="LEADERPTASE"/>
</dbReference>
<keyword evidence="11 13" id="KW-0472">Membrane</keyword>
<proteinExistence type="inferred from homology"/>
<gene>
    <name evidence="15" type="ORF">B456_009G248500</name>
</gene>
<dbReference type="GO" id="GO:0004252">
    <property type="term" value="F:serine-type endopeptidase activity"/>
    <property type="evidence" value="ECO:0007669"/>
    <property type="project" value="InterPro"/>
</dbReference>
<organism evidence="15 16">
    <name type="scientific">Gossypium raimondii</name>
    <name type="common">Peruvian cotton</name>
    <name type="synonym">Gossypium klotzschianum subsp. raimondii</name>
    <dbReference type="NCBI Taxonomy" id="29730"/>
    <lineage>
        <taxon>Eukaryota</taxon>
        <taxon>Viridiplantae</taxon>
        <taxon>Streptophyta</taxon>
        <taxon>Embryophyta</taxon>
        <taxon>Tracheophyta</taxon>
        <taxon>Spermatophyta</taxon>
        <taxon>Magnoliopsida</taxon>
        <taxon>eudicotyledons</taxon>
        <taxon>Gunneridae</taxon>
        <taxon>Pentapetalae</taxon>
        <taxon>rosids</taxon>
        <taxon>malvids</taxon>
        <taxon>Malvales</taxon>
        <taxon>Malvaceae</taxon>
        <taxon>Malvoideae</taxon>
        <taxon>Gossypium</taxon>
    </lineage>
</organism>
<keyword evidence="13" id="KW-1133">Transmembrane helix</keyword>
<accession>A0A0D2UTI1</accession>
<dbReference type="PANTHER" id="PTHR43390:SF10">
    <property type="entry name" value="PEPTIDASE S26 DOMAIN-CONTAINING PROTEIN"/>
    <property type="match status" value="1"/>
</dbReference>
<evidence type="ECO:0000256" key="4">
    <source>
        <dbReference type="ARBA" id="ARBA00009370"/>
    </source>
</evidence>
<dbReference type="InterPro" id="IPR019533">
    <property type="entry name" value="Peptidase_S26"/>
</dbReference>
<evidence type="ECO:0000256" key="11">
    <source>
        <dbReference type="ARBA" id="ARBA00023136"/>
    </source>
</evidence>
<dbReference type="NCBIfam" id="TIGR02227">
    <property type="entry name" value="sigpep_I_bact"/>
    <property type="match status" value="1"/>
</dbReference>
<dbReference type="GO" id="GO:0009535">
    <property type="term" value="C:chloroplast thylakoid membrane"/>
    <property type="evidence" value="ECO:0007669"/>
    <property type="project" value="TreeGrafter"/>
</dbReference>
<keyword evidence="8" id="KW-0645">Protease</keyword>
<protein>
    <recommendedName>
        <fullName evidence="5">signal peptidase I</fullName>
        <ecNumber evidence="5">3.4.21.89</ecNumber>
    </recommendedName>
</protein>
<dbReference type="Proteomes" id="UP000032304">
    <property type="component" value="Chromosome 9"/>
</dbReference>
<evidence type="ECO:0000259" key="14">
    <source>
        <dbReference type="Pfam" id="PF10502"/>
    </source>
</evidence>
<evidence type="ECO:0000256" key="9">
    <source>
        <dbReference type="ARBA" id="ARBA00022801"/>
    </source>
</evidence>
<dbReference type="InterPro" id="IPR000223">
    <property type="entry name" value="Pept_S26A_signal_pept_1"/>
</dbReference>
<dbReference type="InterPro" id="IPR019757">
    <property type="entry name" value="Pept_S26A_signal_pept_1_Lys-AS"/>
</dbReference>
<dbReference type="eggNOG" id="KOG0171">
    <property type="taxonomic scope" value="Eukaryota"/>
</dbReference>
<evidence type="ECO:0000256" key="10">
    <source>
        <dbReference type="ARBA" id="ARBA00022946"/>
    </source>
</evidence>
<dbReference type="EC" id="3.4.21.89" evidence="5"/>
<keyword evidence="10" id="KW-0809">Transit peptide</keyword>
<evidence type="ECO:0000256" key="2">
    <source>
        <dbReference type="ARBA" id="ARBA00004229"/>
    </source>
</evidence>
<dbReference type="PROSITE" id="PS00760">
    <property type="entry name" value="SPASE_I_2"/>
    <property type="match status" value="1"/>
</dbReference>
<dbReference type="GO" id="GO:0006465">
    <property type="term" value="P:signal peptide processing"/>
    <property type="evidence" value="ECO:0007669"/>
    <property type="project" value="InterPro"/>
</dbReference>
<dbReference type="InterPro" id="IPR019758">
    <property type="entry name" value="Pept_S26A_signal_pept_1_CS"/>
</dbReference>
<feature type="domain" description="Peptidase S26" evidence="14">
    <location>
        <begin position="163"/>
        <end position="309"/>
    </location>
</feature>
<evidence type="ECO:0000256" key="5">
    <source>
        <dbReference type="ARBA" id="ARBA00013208"/>
    </source>
</evidence>
<sequence>MSSLVILNSSVDFIEDGELPSQTLYATIVADLSWAMFQEMSQIIFKFLPQRSKCWGQCLIPLQFNSVSLDNEASCPRQSLVKATSFTTTPSPPSTLFPSKLLSAELQPFFSFLFSIVCILGTMSFLRPCALYKSFITFPSRRWMPCQSWGFLRWPGFDGFFRFLVIALLWSTFSEIRFIPSSSMYPTLRVGDRIIVEKASYFFRSPAINDIVTFRPPEQETGFGKDAVLIKRVVAKGGDLVQVHHGSLYVNGVAQNEDFIAERPSYTLELKYVPSGHVYVLGDNRNNSYDSHDWGPLPVENIVGRYVMCCYRPSNH</sequence>
<evidence type="ECO:0000256" key="3">
    <source>
        <dbReference type="ARBA" id="ARBA00004370"/>
    </source>
</evidence>
<evidence type="ECO:0000256" key="13">
    <source>
        <dbReference type="SAM" id="Phobius"/>
    </source>
</evidence>
<dbReference type="AlphaFoldDB" id="A0A0D2UTI1"/>